<gene>
    <name evidence="1" type="ORF">SDC9_60594</name>
</gene>
<proteinExistence type="predicted"/>
<protein>
    <recommendedName>
        <fullName evidence="2">Histidine kinase/HSP90-like ATPase domain-containing protein</fullName>
    </recommendedName>
</protein>
<dbReference type="AlphaFoldDB" id="A0A644XJ41"/>
<name>A0A644XJ41_9ZZZZ</name>
<dbReference type="EMBL" id="VSSQ01002245">
    <property type="protein sequence ID" value="MPM14233.1"/>
    <property type="molecule type" value="Genomic_DNA"/>
</dbReference>
<dbReference type="Gene3D" id="3.30.565.10">
    <property type="entry name" value="Histidine kinase-like ATPase, C-terminal domain"/>
    <property type="match status" value="1"/>
</dbReference>
<organism evidence="1">
    <name type="scientific">bioreactor metagenome</name>
    <dbReference type="NCBI Taxonomy" id="1076179"/>
    <lineage>
        <taxon>unclassified sequences</taxon>
        <taxon>metagenomes</taxon>
        <taxon>ecological metagenomes</taxon>
    </lineage>
</organism>
<reference evidence="1" key="1">
    <citation type="submission" date="2019-08" db="EMBL/GenBank/DDBJ databases">
        <authorList>
            <person name="Kucharzyk K."/>
            <person name="Murdoch R.W."/>
            <person name="Higgins S."/>
            <person name="Loffler F."/>
        </authorList>
    </citation>
    <scope>NUCLEOTIDE SEQUENCE</scope>
</reference>
<evidence type="ECO:0000313" key="1">
    <source>
        <dbReference type="EMBL" id="MPM14233.1"/>
    </source>
</evidence>
<accession>A0A644XJ41</accession>
<dbReference type="InterPro" id="IPR036890">
    <property type="entry name" value="HATPase_C_sf"/>
</dbReference>
<evidence type="ECO:0008006" key="2">
    <source>
        <dbReference type="Google" id="ProtNLM"/>
    </source>
</evidence>
<dbReference type="SUPFAM" id="SSF55874">
    <property type="entry name" value="ATPase domain of HSP90 chaperone/DNA topoisomerase II/histidine kinase"/>
    <property type="match status" value="1"/>
</dbReference>
<sequence>MAKFIVPTEASIHTSFSFLEKNSFFDNANDNAILEFNPFYMHLEPIGLAMISAWGAWCRRHGKQITANNLSKRTDYAARMKLFQQLGIDYTHEVNEHEEIGRFMPLRNVRNQDDIRSVIADVSALLHLGENPDSLAAVQYCLSELLRNVIEHSGSPEGAFVCAHNYTGKGPHRVTLAVADCGCGITQHLGRKFEEIKNDDITALQMAMMPGITGVIPGMYGTSDNAGAGLFITRCIAKGTGGYFEIISGKAAYRLRRTQLNNQAVLFNDPFFERCDVWDLTNPWQGTVVTIEIKTEMINDFESYFGWIKEQIPPRVPSQKRIIFT</sequence>
<comment type="caution">
    <text evidence="1">The sequence shown here is derived from an EMBL/GenBank/DDBJ whole genome shotgun (WGS) entry which is preliminary data.</text>
</comment>